<accession>A0A495K0J1</accession>
<organism evidence="8 9">
    <name type="scientific">Williamsia marianensis</name>
    <dbReference type="NCBI Taxonomy" id="85044"/>
    <lineage>
        <taxon>Bacteria</taxon>
        <taxon>Bacillati</taxon>
        <taxon>Actinomycetota</taxon>
        <taxon>Actinomycetes</taxon>
        <taxon>Mycobacteriales</taxon>
        <taxon>Nocardiaceae</taxon>
        <taxon>Williamsia</taxon>
    </lineage>
</organism>
<proteinExistence type="predicted"/>
<dbReference type="RefSeq" id="WP_062801130.1">
    <property type="nucleotide sequence ID" value="NZ_CBCRXS010000012.1"/>
</dbReference>
<dbReference type="GO" id="GO:0006654">
    <property type="term" value="P:phosphatidic acid biosynthetic process"/>
    <property type="evidence" value="ECO:0007669"/>
    <property type="project" value="TreeGrafter"/>
</dbReference>
<dbReference type="EMBL" id="RBKV01000001">
    <property type="protein sequence ID" value="RKR94770.1"/>
    <property type="molecule type" value="Genomic_DNA"/>
</dbReference>
<comment type="caution">
    <text evidence="8">The sequence shown here is derived from an EMBL/GenBank/DDBJ whole genome shotgun (WGS) entry which is preliminary data.</text>
</comment>
<dbReference type="CDD" id="cd07989">
    <property type="entry name" value="LPLAT_AGPAT-like"/>
    <property type="match status" value="1"/>
</dbReference>
<feature type="transmembrane region" description="Helical" evidence="6">
    <location>
        <begin position="43"/>
        <end position="64"/>
    </location>
</feature>
<sequence length="294" mass="31289">MTDDPMVTNAPARHSWFPASACDSSCLSTSSCAAGRVRRSWRVIALLTTVAVAVTLGVLVPLLPRSARAGYVRWMAVLLLASIGIRVRVRHSELSAGHPRAAGAGLIVANHISFLDILAIATVSPARFVAKAELTRWPVIGTLTRRLGVIPIRRESLRDLPSVISDAVDGLRAGDNVGLFPEGTTRCGRGGGRFRPAIFQAAVETGVPVQPLVVSFHTPDGAISPVAAFIGTDNIVDTMGRVLRAKGLTVHVRLCEPQWPGSDRRELADRCERIVFGEPSLIGLSSDIPAAMVS</sequence>
<evidence type="ECO:0000256" key="5">
    <source>
        <dbReference type="ARBA" id="ARBA00023315"/>
    </source>
</evidence>
<evidence type="ECO:0000256" key="6">
    <source>
        <dbReference type="SAM" id="Phobius"/>
    </source>
</evidence>
<keyword evidence="6" id="KW-1133">Transmembrane helix</keyword>
<evidence type="ECO:0000313" key="9">
    <source>
        <dbReference type="Proteomes" id="UP000274762"/>
    </source>
</evidence>
<reference evidence="8 9" key="1">
    <citation type="submission" date="2018-10" db="EMBL/GenBank/DDBJ databases">
        <title>Sequencing the genomes of 1000 actinobacteria strains.</title>
        <authorList>
            <person name="Klenk H.-P."/>
        </authorList>
    </citation>
    <scope>NUCLEOTIDE SEQUENCE [LARGE SCALE GENOMIC DNA]</scope>
    <source>
        <strain evidence="8 9">DSM 44343</strain>
    </source>
</reference>
<evidence type="ECO:0000256" key="2">
    <source>
        <dbReference type="ARBA" id="ARBA00022516"/>
    </source>
</evidence>
<feature type="transmembrane region" description="Helical" evidence="6">
    <location>
        <begin position="101"/>
        <end position="121"/>
    </location>
</feature>
<dbReference type="AlphaFoldDB" id="A0A495K0J1"/>
<evidence type="ECO:0000256" key="1">
    <source>
        <dbReference type="ARBA" id="ARBA00005189"/>
    </source>
</evidence>
<keyword evidence="2" id="KW-0444">Lipid biosynthesis</keyword>
<dbReference type="Proteomes" id="UP000274762">
    <property type="component" value="Unassembled WGS sequence"/>
</dbReference>
<dbReference type="SMART" id="SM00563">
    <property type="entry name" value="PlsC"/>
    <property type="match status" value="1"/>
</dbReference>
<evidence type="ECO:0000259" key="7">
    <source>
        <dbReference type="SMART" id="SM00563"/>
    </source>
</evidence>
<dbReference type="PANTHER" id="PTHR10434:SF64">
    <property type="entry name" value="1-ACYL-SN-GLYCEROL-3-PHOSPHATE ACYLTRANSFERASE-RELATED"/>
    <property type="match status" value="1"/>
</dbReference>
<keyword evidence="5 8" id="KW-0012">Acyltransferase</keyword>
<dbReference type="GO" id="GO:0003841">
    <property type="term" value="F:1-acylglycerol-3-phosphate O-acyltransferase activity"/>
    <property type="evidence" value="ECO:0007669"/>
    <property type="project" value="TreeGrafter"/>
</dbReference>
<keyword evidence="4" id="KW-0443">Lipid metabolism</keyword>
<feature type="domain" description="Phospholipid/glycerol acyltransferase" evidence="7">
    <location>
        <begin position="105"/>
        <end position="217"/>
    </location>
</feature>
<dbReference type="Pfam" id="PF01553">
    <property type="entry name" value="Acyltransferase"/>
    <property type="match status" value="1"/>
</dbReference>
<protein>
    <submittedName>
        <fullName evidence="8">Lyso-ornithine lipid acyltransferase</fullName>
    </submittedName>
</protein>
<name>A0A495K0J1_WILMA</name>
<keyword evidence="6" id="KW-0472">Membrane</keyword>
<evidence type="ECO:0000256" key="4">
    <source>
        <dbReference type="ARBA" id="ARBA00023098"/>
    </source>
</evidence>
<comment type="pathway">
    <text evidence="1">Lipid metabolism.</text>
</comment>
<evidence type="ECO:0000313" key="8">
    <source>
        <dbReference type="EMBL" id="RKR94770.1"/>
    </source>
</evidence>
<dbReference type="InterPro" id="IPR002123">
    <property type="entry name" value="Plipid/glycerol_acylTrfase"/>
</dbReference>
<evidence type="ECO:0000256" key="3">
    <source>
        <dbReference type="ARBA" id="ARBA00022679"/>
    </source>
</evidence>
<dbReference type="SUPFAM" id="SSF69593">
    <property type="entry name" value="Glycerol-3-phosphate (1)-acyltransferase"/>
    <property type="match status" value="1"/>
</dbReference>
<dbReference type="PANTHER" id="PTHR10434">
    <property type="entry name" value="1-ACYL-SN-GLYCEROL-3-PHOSPHATE ACYLTRANSFERASE"/>
    <property type="match status" value="1"/>
</dbReference>
<feature type="transmembrane region" description="Helical" evidence="6">
    <location>
        <begin position="70"/>
        <end position="89"/>
    </location>
</feature>
<keyword evidence="6" id="KW-0812">Transmembrane</keyword>
<keyword evidence="3 8" id="KW-0808">Transferase</keyword>
<gene>
    <name evidence="8" type="ORF">DFJ75_1572</name>
</gene>